<accession>A0A176VWE7</accession>
<dbReference type="InterPro" id="IPR045091">
    <property type="entry name" value="Mad2-like"/>
</dbReference>
<reference evidence="1" key="1">
    <citation type="submission" date="2016-03" db="EMBL/GenBank/DDBJ databases">
        <title>Mechanisms controlling the formation of the plant cell surface in tip-growing cells are functionally conserved among land plants.</title>
        <authorList>
            <person name="Honkanen S."/>
            <person name="Jones V.A."/>
            <person name="Morieri G."/>
            <person name="Champion C."/>
            <person name="Hetherington A.J."/>
            <person name="Kelly S."/>
            <person name="Saint-Marcoux D."/>
            <person name="Proust H."/>
            <person name="Prescott H."/>
            <person name="Dolan L."/>
        </authorList>
    </citation>
    <scope>NUCLEOTIDE SEQUENCE [LARGE SCALE GENOMIC DNA]</scope>
    <source>
        <tissue evidence="1">Whole gametophyte</tissue>
    </source>
</reference>
<keyword evidence="2" id="KW-1185">Reference proteome</keyword>
<evidence type="ECO:0000313" key="2">
    <source>
        <dbReference type="Proteomes" id="UP000077202"/>
    </source>
</evidence>
<name>A0A176VWE7_MARPO</name>
<dbReference type="Proteomes" id="UP000077202">
    <property type="component" value="Unassembled WGS sequence"/>
</dbReference>
<gene>
    <name evidence="1" type="ORF">AXG93_3217s1510</name>
</gene>
<evidence type="ECO:0008006" key="3">
    <source>
        <dbReference type="Google" id="ProtNLM"/>
    </source>
</evidence>
<dbReference type="InterPro" id="IPR036570">
    <property type="entry name" value="HORMA_dom_sf"/>
</dbReference>
<dbReference type="Gene3D" id="3.30.900.10">
    <property type="entry name" value="HORMA domain"/>
    <property type="match status" value="2"/>
</dbReference>
<dbReference type="EMBL" id="LVLJ01002403">
    <property type="protein sequence ID" value="OAE25134.1"/>
    <property type="molecule type" value="Genomic_DNA"/>
</dbReference>
<dbReference type="AlphaFoldDB" id="A0A176VWE7"/>
<dbReference type="PANTHER" id="PTHR11842:SF10">
    <property type="entry name" value="MITOTIC SPINDLE ASSEMBLY CHECKPOINT PROTEIN MAD2B"/>
    <property type="match status" value="1"/>
</dbReference>
<comment type="caution">
    <text evidence="1">The sequence shown here is derived from an EMBL/GenBank/DDBJ whole genome shotgun (WGS) entry which is preliminary data.</text>
</comment>
<protein>
    <recommendedName>
        <fullName evidence="3">HORMA domain-containing protein</fullName>
    </recommendedName>
</protein>
<sequence>MERGQASAIASPGEVTDLLCEFLEVAVTLLLSIRKLYPAGYPFVRTQGIVEKVAVVFFDSNQTPVERFVFKLNVNQNFAASLPVNDIEYSLRTFLIKLSVSEPLLRPLPQGLLPGSPLVQNFACGHSLSLHHRMSFVRAILSSLHTLSPTLDCTFEIIAYSKLLPGDASDKGRLWISADSKQWQEPAEITPIKSMTSDALDVELYVEHPSAVDQTPDQQLRLEN</sequence>
<dbReference type="SUPFAM" id="SSF56019">
    <property type="entry name" value="The spindle assembly checkpoint protein mad2"/>
    <property type="match status" value="1"/>
</dbReference>
<organism evidence="1 2">
    <name type="scientific">Marchantia polymorpha subsp. ruderalis</name>
    <dbReference type="NCBI Taxonomy" id="1480154"/>
    <lineage>
        <taxon>Eukaryota</taxon>
        <taxon>Viridiplantae</taxon>
        <taxon>Streptophyta</taxon>
        <taxon>Embryophyta</taxon>
        <taxon>Marchantiophyta</taxon>
        <taxon>Marchantiopsida</taxon>
        <taxon>Marchantiidae</taxon>
        <taxon>Marchantiales</taxon>
        <taxon>Marchantiaceae</taxon>
        <taxon>Marchantia</taxon>
    </lineage>
</organism>
<dbReference type="GO" id="GO:0016035">
    <property type="term" value="C:zeta DNA polymerase complex"/>
    <property type="evidence" value="ECO:0007669"/>
    <property type="project" value="TreeGrafter"/>
</dbReference>
<dbReference type="PANTHER" id="PTHR11842">
    <property type="entry name" value="MITOTIC SPINDLE ASSEMBLY CHECKPOINT PROTEIN MAD2"/>
    <property type="match status" value="1"/>
</dbReference>
<evidence type="ECO:0000313" key="1">
    <source>
        <dbReference type="EMBL" id="OAE25134.1"/>
    </source>
</evidence>
<proteinExistence type="predicted"/>